<dbReference type="PROSITE" id="PS00688">
    <property type="entry name" value="SIGMA54_INTERACT_3"/>
    <property type="match status" value="1"/>
</dbReference>
<dbReference type="Pfam" id="PF25601">
    <property type="entry name" value="AAA_lid_14"/>
    <property type="match status" value="1"/>
</dbReference>
<feature type="domain" description="PAS" evidence="9">
    <location>
        <begin position="88"/>
        <end position="132"/>
    </location>
</feature>
<dbReference type="SUPFAM" id="SSF55785">
    <property type="entry name" value="PYP-like sensor domain (PAS domain)"/>
    <property type="match status" value="1"/>
</dbReference>
<evidence type="ECO:0000256" key="7">
    <source>
        <dbReference type="ARBA" id="ARBA00029500"/>
    </source>
</evidence>
<dbReference type="SUPFAM" id="SSF52540">
    <property type="entry name" value="P-loop containing nucleoside triphosphate hydrolases"/>
    <property type="match status" value="1"/>
</dbReference>
<keyword evidence="2" id="KW-0058">Aromatic hydrocarbons catabolism</keyword>
<sequence length="540" mass="61943">MRVKKNISVEEAIVHFNKQRADVLEVTDEANKFVGYFTLDSLQIAIQKGDLAGEIENYVANDVHLSSSIIDEDVIRNEKVMNEYEYLLNKNYLKILNSLHDGVYITDQHGFTVFVNRAYERITGLNANEFIGVHMNEIINKGYISKSISLEVIKQKKPVTMMQKIINDRKIIVTGTPIYSSEGNIIFIINSVRDITELLKLKHELDGLHYWSNSDEVNSALQSDININELELYVSSPETKKLFELAERVAKTDVKVLLQGETGVGKSLIARFIHEKSDRNKEVFLELNCGAIPANLIEAELFGYEPGAFTGASKYGKKGLLEQADGGTLFLDEIGDLPLELQVKLLKVVEENRYMRIGSTVVQEVDVRILSASHKDLKKLVRNGKFREDLFYRLNIVPIHVPPLRNRKQEIIPLLQRFLERFNEKYNANKRFTIECLEYLTKHSWPGNIRELINIVERLVVTTIEDEITIYHLPEEYRNVFLANNHNGEEMTLKEAVEQFENNLIKETLTKYKTTRKVAEALGVSQSSIVQKLKRINVDQ</sequence>
<comment type="caution">
    <text evidence="11">The sequence shown here is derived from an EMBL/GenBank/DDBJ whole genome shotgun (WGS) entry which is preliminary data.</text>
</comment>
<dbReference type="Pfam" id="PF18024">
    <property type="entry name" value="HTH_50"/>
    <property type="match status" value="1"/>
</dbReference>
<dbReference type="CDD" id="cd00009">
    <property type="entry name" value="AAA"/>
    <property type="match status" value="1"/>
</dbReference>
<dbReference type="PANTHER" id="PTHR32071:SF57">
    <property type="entry name" value="C4-DICARBOXYLATE TRANSPORT TRANSCRIPTIONAL REGULATORY PROTEIN DCTD"/>
    <property type="match status" value="1"/>
</dbReference>
<evidence type="ECO:0000256" key="6">
    <source>
        <dbReference type="ARBA" id="ARBA00023163"/>
    </source>
</evidence>
<dbReference type="CDD" id="cd00130">
    <property type="entry name" value="PAS"/>
    <property type="match status" value="1"/>
</dbReference>
<dbReference type="AlphaFoldDB" id="A0A1S2LAI6"/>
<dbReference type="InterPro" id="IPR000014">
    <property type="entry name" value="PAS"/>
</dbReference>
<evidence type="ECO:0000259" key="9">
    <source>
        <dbReference type="PROSITE" id="PS50112"/>
    </source>
</evidence>
<evidence type="ECO:0000259" key="10">
    <source>
        <dbReference type="PROSITE" id="PS50113"/>
    </source>
</evidence>
<dbReference type="EMBL" id="MLQQ01000045">
    <property type="protein sequence ID" value="OIJ09334.1"/>
    <property type="molecule type" value="Genomic_DNA"/>
</dbReference>
<dbReference type="InterPro" id="IPR002078">
    <property type="entry name" value="Sigma_54_int"/>
</dbReference>
<dbReference type="InterPro" id="IPR058031">
    <property type="entry name" value="AAA_lid_NorR"/>
</dbReference>
<dbReference type="PROSITE" id="PS50112">
    <property type="entry name" value="PAS"/>
    <property type="match status" value="1"/>
</dbReference>
<keyword evidence="5" id="KW-0238">DNA-binding</keyword>
<dbReference type="PROSITE" id="PS50113">
    <property type="entry name" value="PAC"/>
    <property type="match status" value="1"/>
</dbReference>
<dbReference type="SUPFAM" id="SSF46689">
    <property type="entry name" value="Homeodomain-like"/>
    <property type="match status" value="1"/>
</dbReference>
<keyword evidence="3" id="KW-0067">ATP-binding</keyword>
<dbReference type="InterPro" id="IPR013767">
    <property type="entry name" value="PAS_fold"/>
</dbReference>
<dbReference type="Gene3D" id="1.10.10.60">
    <property type="entry name" value="Homeodomain-like"/>
    <property type="match status" value="1"/>
</dbReference>
<dbReference type="PANTHER" id="PTHR32071">
    <property type="entry name" value="TRANSCRIPTIONAL REGULATORY PROTEIN"/>
    <property type="match status" value="1"/>
</dbReference>
<dbReference type="SMART" id="SM00091">
    <property type="entry name" value="PAS"/>
    <property type="match status" value="1"/>
</dbReference>
<feature type="domain" description="PAC" evidence="10">
    <location>
        <begin position="155"/>
        <end position="207"/>
    </location>
</feature>
<dbReference type="FunFam" id="3.40.50.300:FF:000006">
    <property type="entry name" value="DNA-binding transcriptional regulator NtrC"/>
    <property type="match status" value="1"/>
</dbReference>
<evidence type="ECO:0000256" key="3">
    <source>
        <dbReference type="ARBA" id="ARBA00022840"/>
    </source>
</evidence>
<keyword evidence="12" id="KW-1185">Reference proteome</keyword>
<feature type="domain" description="Sigma-54 factor interaction" evidence="8">
    <location>
        <begin position="232"/>
        <end position="461"/>
    </location>
</feature>
<dbReference type="PROSITE" id="PS50045">
    <property type="entry name" value="SIGMA54_INTERACT_4"/>
    <property type="match status" value="1"/>
</dbReference>
<dbReference type="InterPro" id="IPR027417">
    <property type="entry name" value="P-loop_NTPase"/>
</dbReference>
<dbReference type="PROSITE" id="PS00676">
    <property type="entry name" value="SIGMA54_INTERACT_2"/>
    <property type="match status" value="1"/>
</dbReference>
<dbReference type="InterPro" id="IPR025944">
    <property type="entry name" value="Sigma_54_int_dom_CS"/>
</dbReference>
<dbReference type="SMART" id="SM00382">
    <property type="entry name" value="AAA"/>
    <property type="match status" value="1"/>
</dbReference>
<evidence type="ECO:0000313" key="12">
    <source>
        <dbReference type="Proteomes" id="UP000180098"/>
    </source>
</evidence>
<evidence type="ECO:0000256" key="4">
    <source>
        <dbReference type="ARBA" id="ARBA00023015"/>
    </source>
</evidence>
<organism evidence="11 12">
    <name type="scientific">Anaerobacillus arseniciselenatis</name>
    <dbReference type="NCBI Taxonomy" id="85682"/>
    <lineage>
        <taxon>Bacteria</taxon>
        <taxon>Bacillati</taxon>
        <taxon>Bacillota</taxon>
        <taxon>Bacilli</taxon>
        <taxon>Bacillales</taxon>
        <taxon>Bacillaceae</taxon>
        <taxon>Anaerobacillus</taxon>
    </lineage>
</organism>
<dbReference type="PROSITE" id="PS00675">
    <property type="entry name" value="SIGMA54_INTERACT_1"/>
    <property type="match status" value="1"/>
</dbReference>
<dbReference type="InterPro" id="IPR025662">
    <property type="entry name" value="Sigma_54_int_dom_ATP-bd_1"/>
</dbReference>
<dbReference type="Gene3D" id="3.40.50.300">
    <property type="entry name" value="P-loop containing nucleotide triphosphate hydrolases"/>
    <property type="match status" value="1"/>
</dbReference>
<dbReference type="Proteomes" id="UP000180098">
    <property type="component" value="Unassembled WGS sequence"/>
</dbReference>
<evidence type="ECO:0000256" key="1">
    <source>
        <dbReference type="ARBA" id="ARBA00022741"/>
    </source>
</evidence>
<dbReference type="InterPro" id="IPR009057">
    <property type="entry name" value="Homeodomain-like_sf"/>
</dbReference>
<keyword evidence="1" id="KW-0547">Nucleotide-binding</keyword>
<dbReference type="Gene3D" id="3.30.450.20">
    <property type="entry name" value="PAS domain"/>
    <property type="match status" value="1"/>
</dbReference>
<keyword evidence="4" id="KW-0805">Transcription regulation</keyword>
<proteinExistence type="predicted"/>
<accession>A0A1S2LAI6</accession>
<dbReference type="InterPro" id="IPR000700">
    <property type="entry name" value="PAS-assoc_C"/>
</dbReference>
<dbReference type="InterPro" id="IPR025943">
    <property type="entry name" value="Sigma_54_int_dom_ATP-bd_2"/>
</dbReference>
<dbReference type="GO" id="GO:0005524">
    <property type="term" value="F:ATP binding"/>
    <property type="evidence" value="ECO:0007669"/>
    <property type="project" value="UniProtKB-KW"/>
</dbReference>
<dbReference type="NCBIfam" id="TIGR00229">
    <property type="entry name" value="sensory_box"/>
    <property type="match status" value="1"/>
</dbReference>
<dbReference type="Gene3D" id="1.10.8.60">
    <property type="match status" value="1"/>
</dbReference>
<dbReference type="InterPro" id="IPR035965">
    <property type="entry name" value="PAS-like_dom_sf"/>
</dbReference>
<dbReference type="Pfam" id="PF00158">
    <property type="entry name" value="Sigma54_activat"/>
    <property type="match status" value="1"/>
</dbReference>
<dbReference type="InterPro" id="IPR030828">
    <property type="entry name" value="HTH_TyrR"/>
</dbReference>
<evidence type="ECO:0000259" key="8">
    <source>
        <dbReference type="PROSITE" id="PS50045"/>
    </source>
</evidence>
<dbReference type="Pfam" id="PF00989">
    <property type="entry name" value="PAS"/>
    <property type="match status" value="1"/>
</dbReference>
<dbReference type="RefSeq" id="WP_071314543.1">
    <property type="nucleotide sequence ID" value="NZ_MLQQ01000045.1"/>
</dbReference>
<dbReference type="InterPro" id="IPR003593">
    <property type="entry name" value="AAA+_ATPase"/>
</dbReference>
<dbReference type="NCBIfam" id="TIGR04381">
    <property type="entry name" value="HTH_TypR"/>
    <property type="match status" value="1"/>
</dbReference>
<evidence type="ECO:0000313" key="11">
    <source>
        <dbReference type="EMBL" id="OIJ09334.1"/>
    </source>
</evidence>
<protein>
    <recommendedName>
        <fullName evidence="7">HTH-type transcriptional regulatory protein TyrR</fullName>
    </recommendedName>
</protein>
<name>A0A1S2LAI6_9BACI</name>
<gene>
    <name evidence="11" type="ORF">BKP35_16820</name>
</gene>
<keyword evidence="6" id="KW-0804">Transcription</keyword>
<dbReference type="OrthoDB" id="9771372at2"/>
<dbReference type="GO" id="GO:0006355">
    <property type="term" value="P:regulation of DNA-templated transcription"/>
    <property type="evidence" value="ECO:0007669"/>
    <property type="project" value="InterPro"/>
</dbReference>
<evidence type="ECO:0000256" key="5">
    <source>
        <dbReference type="ARBA" id="ARBA00023125"/>
    </source>
</evidence>
<dbReference type="GO" id="GO:0003677">
    <property type="term" value="F:DNA binding"/>
    <property type="evidence" value="ECO:0007669"/>
    <property type="project" value="UniProtKB-KW"/>
</dbReference>
<reference evidence="11 12" key="1">
    <citation type="submission" date="2016-10" db="EMBL/GenBank/DDBJ databases">
        <title>Draft genome sequences of four alkaliphilic bacteria belonging to the Anaerobacillus genus.</title>
        <authorList>
            <person name="Bassil N.M."/>
            <person name="Lloyd J.R."/>
        </authorList>
    </citation>
    <scope>NUCLEOTIDE SEQUENCE [LARGE SCALE GENOMIC DNA]</scope>
    <source>
        <strain evidence="11 12">DSM 15340</strain>
    </source>
</reference>
<evidence type="ECO:0000256" key="2">
    <source>
        <dbReference type="ARBA" id="ARBA00022797"/>
    </source>
</evidence>